<dbReference type="PANTHER" id="PTHR43708:SF8">
    <property type="entry name" value="OXIDOREDUCTASE"/>
    <property type="match status" value="1"/>
</dbReference>
<evidence type="ECO:0000259" key="2">
    <source>
        <dbReference type="Pfam" id="PF22725"/>
    </source>
</evidence>
<keyword evidence="4" id="KW-1185">Reference proteome</keyword>
<dbReference type="Proteomes" id="UP001305702">
    <property type="component" value="Chromosome"/>
</dbReference>
<evidence type="ECO:0000259" key="1">
    <source>
        <dbReference type="Pfam" id="PF01408"/>
    </source>
</evidence>
<feature type="domain" description="Gfo/Idh/MocA-like oxidoreductase N-terminal" evidence="1">
    <location>
        <begin position="7"/>
        <end position="108"/>
    </location>
</feature>
<proteinExistence type="predicted"/>
<evidence type="ECO:0000313" key="3">
    <source>
        <dbReference type="EMBL" id="WNQ08985.1"/>
    </source>
</evidence>
<dbReference type="InterPro" id="IPR055170">
    <property type="entry name" value="GFO_IDH_MocA-like_dom"/>
</dbReference>
<name>A0AA96L958_9BACL</name>
<dbReference type="GO" id="GO:0000166">
    <property type="term" value="F:nucleotide binding"/>
    <property type="evidence" value="ECO:0007669"/>
    <property type="project" value="InterPro"/>
</dbReference>
<dbReference type="Gene3D" id="3.30.360.10">
    <property type="entry name" value="Dihydrodipicolinate Reductase, domain 2"/>
    <property type="match status" value="1"/>
</dbReference>
<dbReference type="SUPFAM" id="SSF55347">
    <property type="entry name" value="Glyceraldehyde-3-phosphate dehydrogenase-like, C-terminal domain"/>
    <property type="match status" value="1"/>
</dbReference>
<protein>
    <submittedName>
        <fullName evidence="3">Gfo/Idh/MocA family oxidoreductase</fullName>
    </submittedName>
</protein>
<accession>A0AA96L958</accession>
<dbReference type="InterPro" id="IPR000683">
    <property type="entry name" value="Gfo/Idh/MocA-like_OxRdtase_N"/>
</dbReference>
<dbReference type="EMBL" id="CP130318">
    <property type="protein sequence ID" value="WNQ08985.1"/>
    <property type="molecule type" value="Genomic_DNA"/>
</dbReference>
<sequence>MSNRIFGIIGCQHGHIAGFLTEMLRLGHRCAGISETGEPALAERLSRQHGIPLVKEARRLLEDPEVSVIGSSAVNAFKLDVIEQCEAYGKHVMLDKPIAVNRHQLERLEGVIGRGGIQIGMMLTERFRPVLYTLSRMLERGELGKVVSLTMRKPHKLTPSSRHAWHFSKEQNGGIVIDLFVHDFDLLRWLTGQEIRSVQTVVTKNGMPEYPTFYDTACAQVVMDGGALAQLYSDWHTPEASWTWGDCRIFITGTAGAAELRLSGDPAIAKEELFFRILHDSPYERVELEAPPWSLTEDFLRRLEGKDSRLTHKDVLQTCRAAVEADEKAVFLNNVHQPIG</sequence>
<dbReference type="Pfam" id="PF01408">
    <property type="entry name" value="GFO_IDH_MocA"/>
    <property type="match status" value="1"/>
</dbReference>
<dbReference type="Gene3D" id="3.40.50.720">
    <property type="entry name" value="NAD(P)-binding Rossmann-like Domain"/>
    <property type="match status" value="1"/>
</dbReference>
<organism evidence="3 4">
    <name type="scientific">Paenibacillus aurantius</name>
    <dbReference type="NCBI Taxonomy" id="2918900"/>
    <lineage>
        <taxon>Bacteria</taxon>
        <taxon>Bacillati</taxon>
        <taxon>Bacillota</taxon>
        <taxon>Bacilli</taxon>
        <taxon>Bacillales</taxon>
        <taxon>Paenibacillaceae</taxon>
        <taxon>Paenibacillus</taxon>
    </lineage>
</organism>
<dbReference type="SUPFAM" id="SSF51735">
    <property type="entry name" value="NAD(P)-binding Rossmann-fold domains"/>
    <property type="match status" value="1"/>
</dbReference>
<evidence type="ECO:0000313" key="4">
    <source>
        <dbReference type="Proteomes" id="UP001305702"/>
    </source>
</evidence>
<feature type="domain" description="GFO/IDH/MocA-like oxidoreductase" evidence="2">
    <location>
        <begin position="133"/>
        <end position="258"/>
    </location>
</feature>
<dbReference type="InterPro" id="IPR051317">
    <property type="entry name" value="Gfo/Idh/MocA_oxidoreduct"/>
</dbReference>
<dbReference type="Pfam" id="PF22725">
    <property type="entry name" value="GFO_IDH_MocA_C3"/>
    <property type="match status" value="1"/>
</dbReference>
<dbReference type="KEGG" id="paun:MJA45_15155"/>
<reference evidence="3 4" key="1">
    <citation type="submission" date="2022-02" db="EMBL/GenBank/DDBJ databases">
        <title>Paenibacillus sp. MBLB1776 Whole Genome Shotgun Sequencing.</title>
        <authorList>
            <person name="Hwang C.Y."/>
            <person name="Cho E.-S."/>
            <person name="Seo M.-J."/>
        </authorList>
    </citation>
    <scope>NUCLEOTIDE SEQUENCE [LARGE SCALE GENOMIC DNA]</scope>
    <source>
        <strain evidence="3 4">MBLB1776</strain>
    </source>
</reference>
<dbReference type="AlphaFoldDB" id="A0AA96L958"/>
<dbReference type="InterPro" id="IPR036291">
    <property type="entry name" value="NAD(P)-bd_dom_sf"/>
</dbReference>
<gene>
    <name evidence="3" type="ORF">MJA45_15155</name>
</gene>
<dbReference type="RefSeq" id="WP_315602752.1">
    <property type="nucleotide sequence ID" value="NZ_CP130318.1"/>
</dbReference>
<dbReference type="PANTHER" id="PTHR43708">
    <property type="entry name" value="CONSERVED EXPRESSED OXIDOREDUCTASE (EUROFUNG)"/>
    <property type="match status" value="1"/>
</dbReference>